<evidence type="ECO:0000256" key="1">
    <source>
        <dbReference type="ARBA" id="ARBA00004613"/>
    </source>
</evidence>
<dbReference type="KEGG" id="cge:100769021"/>
<reference evidence="8" key="1">
    <citation type="journal article" date="2018" name="Biotechnol. Bioeng.">
        <title>A reference genome of the Chinese hamster based on a hybrid assembly strategy.</title>
        <authorList>
            <person name="Rupp O."/>
            <person name="MacDonald M.L."/>
            <person name="Li S."/>
            <person name="Dhiman H."/>
            <person name="Polson S."/>
            <person name="Griep S."/>
            <person name="Heffner K."/>
            <person name="Hernandez I."/>
            <person name="Brinkrolf K."/>
            <person name="Jadhav V."/>
            <person name="Samoudi M."/>
            <person name="Hao H."/>
            <person name="Kingham B."/>
            <person name="Goesmann A."/>
            <person name="Betenbaugh M.J."/>
            <person name="Lewis N.E."/>
            <person name="Borth N."/>
            <person name="Lee K.H."/>
        </authorList>
    </citation>
    <scope>NUCLEOTIDE SEQUENCE [LARGE SCALE GENOMIC DNA]</scope>
    <source>
        <strain evidence="8">17A/GY</strain>
    </source>
</reference>
<protein>
    <submittedName>
        <fullName evidence="9">Resistin</fullName>
    </submittedName>
</protein>
<evidence type="ECO:0000256" key="5">
    <source>
        <dbReference type="ARBA" id="ARBA00022729"/>
    </source>
</evidence>
<dbReference type="OrthoDB" id="9531287at2759"/>
<gene>
    <name evidence="9" type="primary">Retn</name>
</gene>
<dbReference type="PANTHER" id="PTHR21101">
    <property type="entry name" value="RESISTIN"/>
    <property type="match status" value="1"/>
</dbReference>
<evidence type="ECO:0000313" key="9">
    <source>
        <dbReference type="RefSeq" id="XP_035300052.1"/>
    </source>
</evidence>
<dbReference type="Proteomes" id="UP001108280">
    <property type="component" value="Chromosome 4"/>
</dbReference>
<dbReference type="CDD" id="cd16333">
    <property type="entry name" value="RELM"/>
    <property type="match status" value="1"/>
</dbReference>
<keyword evidence="3" id="KW-0964">Secreted</keyword>
<feature type="chain" id="PRO_5039903049" evidence="7">
    <location>
        <begin position="23"/>
        <end position="141"/>
    </location>
</feature>
<dbReference type="InterPro" id="IPR009714">
    <property type="entry name" value="RELM"/>
</dbReference>
<comment type="similarity">
    <text evidence="2">Belongs to the resistin/FIZZ family.</text>
</comment>
<dbReference type="Gene3D" id="2.60.40.4230">
    <property type="entry name" value="Resistin head domain"/>
    <property type="match status" value="1"/>
</dbReference>
<evidence type="ECO:0000256" key="3">
    <source>
        <dbReference type="ARBA" id="ARBA00022525"/>
    </source>
</evidence>
<dbReference type="AlphaFoldDB" id="A0A9J7GZ27"/>
<comment type="subcellular location">
    <subcellularLocation>
        <location evidence="1">Secreted</location>
    </subcellularLocation>
</comment>
<evidence type="ECO:0000256" key="6">
    <source>
        <dbReference type="ARBA" id="ARBA00023157"/>
    </source>
</evidence>
<evidence type="ECO:0000256" key="7">
    <source>
        <dbReference type="SAM" id="SignalP"/>
    </source>
</evidence>
<evidence type="ECO:0000313" key="8">
    <source>
        <dbReference type="Proteomes" id="UP001108280"/>
    </source>
</evidence>
<dbReference type="CTD" id="56729"/>
<name>A0A9J7GZ27_CRIGR</name>
<dbReference type="PANTHER" id="PTHR21101:SF11">
    <property type="entry name" value="RESISTIN"/>
    <property type="match status" value="1"/>
</dbReference>
<keyword evidence="8" id="KW-1185">Reference proteome</keyword>
<proteinExistence type="inferred from homology"/>
<sequence length="141" mass="15090">MKHLSLLFLLFPVPGFLDPSRSLCSMDEATDKKIKQSFRSLREEPSPNLAEGLLTGFPHPSWGHRLTQLQVSEAVMNIGLRCRTVSSRGGLASCPEGLAVTSCSCGFACGSWDVREGTTCHCQCAGIDWTAARCCGLGVGA</sequence>
<dbReference type="InterPro" id="IPR036262">
    <property type="entry name" value="Resistin-like_sf"/>
</dbReference>
<dbReference type="SUPFAM" id="SSF111423">
    <property type="entry name" value="Resistin"/>
    <property type="match status" value="1"/>
</dbReference>
<dbReference type="GeneID" id="100769021"/>
<keyword evidence="4" id="KW-0372">Hormone</keyword>
<accession>A0A9J7GZ27</accession>
<feature type="signal peptide" evidence="7">
    <location>
        <begin position="1"/>
        <end position="22"/>
    </location>
</feature>
<reference evidence="9" key="3">
    <citation type="submission" date="2025-08" db="UniProtKB">
        <authorList>
            <consortium name="RefSeq"/>
        </authorList>
    </citation>
    <scope>IDENTIFICATION</scope>
    <source>
        <strain evidence="9">17A/GY</strain>
        <tissue evidence="9">Liver</tissue>
    </source>
</reference>
<evidence type="ECO:0000256" key="4">
    <source>
        <dbReference type="ARBA" id="ARBA00022702"/>
    </source>
</evidence>
<organism evidence="8 9">
    <name type="scientific">Cricetulus griseus</name>
    <name type="common">Chinese hamster</name>
    <name type="synonym">Cricetulus barabensis griseus</name>
    <dbReference type="NCBI Taxonomy" id="10029"/>
    <lineage>
        <taxon>Eukaryota</taxon>
        <taxon>Metazoa</taxon>
        <taxon>Chordata</taxon>
        <taxon>Craniata</taxon>
        <taxon>Vertebrata</taxon>
        <taxon>Euteleostomi</taxon>
        <taxon>Mammalia</taxon>
        <taxon>Eutheria</taxon>
        <taxon>Euarchontoglires</taxon>
        <taxon>Glires</taxon>
        <taxon>Rodentia</taxon>
        <taxon>Myomorpha</taxon>
        <taxon>Muroidea</taxon>
        <taxon>Cricetidae</taxon>
        <taxon>Cricetinae</taxon>
        <taxon>Cricetulus</taxon>
    </lineage>
</organism>
<dbReference type="GO" id="GO:0005615">
    <property type="term" value="C:extracellular space"/>
    <property type="evidence" value="ECO:0007669"/>
    <property type="project" value="TreeGrafter"/>
</dbReference>
<dbReference type="Gene3D" id="6.10.250.200">
    <property type="match status" value="1"/>
</dbReference>
<dbReference type="GO" id="GO:0005179">
    <property type="term" value="F:hormone activity"/>
    <property type="evidence" value="ECO:0007669"/>
    <property type="project" value="UniProtKB-KW"/>
</dbReference>
<keyword evidence="6" id="KW-1015">Disulfide bond</keyword>
<dbReference type="RefSeq" id="XP_035300052.1">
    <property type="nucleotide sequence ID" value="XM_035444161.1"/>
</dbReference>
<dbReference type="RefSeq" id="XP_035315275.1">
    <property type="nucleotide sequence ID" value="XM_035459384.1"/>
</dbReference>
<dbReference type="Pfam" id="PF06954">
    <property type="entry name" value="Resistin"/>
    <property type="match status" value="1"/>
</dbReference>
<reference evidence="8" key="2">
    <citation type="journal article" date="2020" name="Biotechnol. Bioeng.">
        <title>Chromosome-scale scaffolds for the Chinese hamster reference genome assembly to facilitate the study of the CHO epigenome.</title>
        <authorList>
            <person name="Hilliard W."/>
            <person name="MacDonald M."/>
            <person name="Lee K.H."/>
        </authorList>
    </citation>
    <scope>NUCLEOTIDE SEQUENCE [LARGE SCALE GENOMIC DNA]</scope>
    <source>
        <strain evidence="8">17A/GY</strain>
    </source>
</reference>
<keyword evidence="5 7" id="KW-0732">Signal</keyword>
<evidence type="ECO:0000256" key="2">
    <source>
        <dbReference type="ARBA" id="ARBA00007258"/>
    </source>
</evidence>
<dbReference type="FunFam" id="2.60.40.4230:FF:000001">
    <property type="entry name" value="Resistin-like beta"/>
    <property type="match status" value="1"/>
</dbReference>